<feature type="compositionally biased region" description="Low complexity" evidence="11">
    <location>
        <begin position="27"/>
        <end position="42"/>
    </location>
</feature>
<evidence type="ECO:0000313" key="16">
    <source>
        <dbReference type="Proteomes" id="UP000319731"/>
    </source>
</evidence>
<dbReference type="InterPro" id="IPR035892">
    <property type="entry name" value="C2_domain_sf"/>
</dbReference>
<feature type="compositionally biased region" description="Polar residues" evidence="11">
    <location>
        <begin position="7"/>
        <end position="18"/>
    </location>
</feature>
<feature type="domain" description="Protein kinase" evidence="13">
    <location>
        <begin position="301"/>
        <end position="558"/>
    </location>
</feature>
<dbReference type="InterPro" id="IPR011009">
    <property type="entry name" value="Kinase-like_dom_sf"/>
</dbReference>
<accession>A0A507CCR1</accession>
<dbReference type="SMART" id="SM00239">
    <property type="entry name" value="C2"/>
    <property type="match status" value="1"/>
</dbReference>
<dbReference type="PROSITE" id="PS00107">
    <property type="entry name" value="PROTEIN_KINASE_ATP"/>
    <property type="match status" value="1"/>
</dbReference>
<evidence type="ECO:0000256" key="1">
    <source>
        <dbReference type="ARBA" id="ARBA00012513"/>
    </source>
</evidence>
<dbReference type="EMBL" id="QEAO01000003">
    <property type="protein sequence ID" value="TPX37128.1"/>
    <property type="molecule type" value="Genomic_DNA"/>
</dbReference>
<keyword evidence="7 10" id="KW-0067">ATP-binding</keyword>
<evidence type="ECO:0000256" key="11">
    <source>
        <dbReference type="SAM" id="MobiDB-lite"/>
    </source>
</evidence>
<evidence type="ECO:0000259" key="14">
    <source>
        <dbReference type="PROSITE" id="PS51285"/>
    </source>
</evidence>
<keyword evidence="4" id="KW-0808">Transferase</keyword>
<dbReference type="SMART" id="SM00220">
    <property type="entry name" value="S_TKc"/>
    <property type="match status" value="1"/>
</dbReference>
<dbReference type="PROSITE" id="PS51285">
    <property type="entry name" value="AGC_KINASE_CTER"/>
    <property type="match status" value="1"/>
</dbReference>
<dbReference type="PROSITE" id="PS50011">
    <property type="entry name" value="PROTEIN_KINASE_DOM"/>
    <property type="match status" value="1"/>
</dbReference>
<dbReference type="EC" id="2.7.11.1" evidence="1"/>
<dbReference type="InterPro" id="IPR000008">
    <property type="entry name" value="C2_dom"/>
</dbReference>
<dbReference type="FunFam" id="3.30.200.20:FF:000048">
    <property type="entry name" value="Non-specific serine/threonine protein kinase"/>
    <property type="match status" value="1"/>
</dbReference>
<dbReference type="GeneID" id="42002173"/>
<evidence type="ECO:0000256" key="10">
    <source>
        <dbReference type="PROSITE-ProRule" id="PRU10141"/>
    </source>
</evidence>
<dbReference type="InterPro" id="IPR000961">
    <property type="entry name" value="AGC-kinase_C"/>
</dbReference>
<evidence type="ECO:0000259" key="13">
    <source>
        <dbReference type="PROSITE" id="PS50011"/>
    </source>
</evidence>
<dbReference type="GO" id="GO:0106310">
    <property type="term" value="F:protein serine kinase activity"/>
    <property type="evidence" value="ECO:0007669"/>
    <property type="project" value="RHEA"/>
</dbReference>
<reference evidence="15 16" key="1">
    <citation type="journal article" date="2019" name="Sci. Rep.">
        <title>Comparative genomics of chytrid fungi reveal insights into the obligate biotrophic and pathogenic lifestyle of Synchytrium endobioticum.</title>
        <authorList>
            <person name="van de Vossenberg B.T.L.H."/>
            <person name="Warris S."/>
            <person name="Nguyen H.D.T."/>
            <person name="van Gent-Pelzer M.P.E."/>
            <person name="Joly D.L."/>
            <person name="van de Geest H.C."/>
            <person name="Bonants P.J.M."/>
            <person name="Smith D.S."/>
            <person name="Levesque C.A."/>
            <person name="van der Lee T.A.J."/>
        </authorList>
    </citation>
    <scope>NUCLEOTIDE SEQUENCE [LARGE SCALE GENOMIC DNA]</scope>
    <source>
        <strain evidence="15 16">JEL517</strain>
    </source>
</reference>
<feature type="region of interest" description="Disordered" evidence="11">
    <location>
        <begin position="1"/>
        <end position="69"/>
    </location>
</feature>
<dbReference type="RefSeq" id="XP_031027198.1">
    <property type="nucleotide sequence ID" value="XM_031166876.1"/>
</dbReference>
<comment type="catalytic activity">
    <reaction evidence="9">
        <text>L-seryl-[protein] + ATP = O-phospho-L-seryl-[protein] + ADP + H(+)</text>
        <dbReference type="Rhea" id="RHEA:17989"/>
        <dbReference type="Rhea" id="RHEA-COMP:9863"/>
        <dbReference type="Rhea" id="RHEA-COMP:11604"/>
        <dbReference type="ChEBI" id="CHEBI:15378"/>
        <dbReference type="ChEBI" id="CHEBI:29999"/>
        <dbReference type="ChEBI" id="CHEBI:30616"/>
        <dbReference type="ChEBI" id="CHEBI:83421"/>
        <dbReference type="ChEBI" id="CHEBI:456216"/>
        <dbReference type="EC" id="2.7.11.1"/>
    </reaction>
</comment>
<protein>
    <recommendedName>
        <fullName evidence="1">non-specific serine/threonine protein kinase</fullName>
        <ecNumber evidence="1">2.7.11.1</ecNumber>
    </recommendedName>
</protein>
<dbReference type="STRING" id="1806994.A0A507CCR1"/>
<dbReference type="InterPro" id="IPR017892">
    <property type="entry name" value="Pkinase_C"/>
</dbReference>
<dbReference type="Proteomes" id="UP000319731">
    <property type="component" value="Unassembled WGS sequence"/>
</dbReference>
<sequence>MLKGATNILTGGRSNKASLISKPATDNHSTPLPTNTTSSNGTVTPVSTPASPALTTTNSSNHSPSSLSSLETNNISYPIDTSLPNKGRVWVKVVEARGLLVHHPNSRPYCVVEFERNDFVTREALPSPPVSINGLAPPVSQQRQHQQQQQQQELRSVSSTDSLLIRLATPPPDPLNDVVEAKGPTSASPTSSNTATLDDTLDSDIGDVIIDPTWKHEATFDVTRPDGELTLSIWDRTGSPTDEGERFLGQMKIRPPRIDGKLIDNWFRLAPRQWKEKVKGDIRLQIMYKTVAMKPLNADDFELLKVVGKGSFGKVLQVRKKDTSRIYAMKVLVKKDIIERQEIAHTLSERNVLIRASSPFLVGLKFSFQTPEKLYLVLDYMNGGELFYHLQKETAFSEERAKFYTAELTSALQHLHKYNIVYRDLKPENILLDSNGHIALTDFGLCKENLTFNDTTNTFCGTAEYLAPEVLTGQGYGKAVDWWSLGILFYEMTTGLPPFYSENTNLMYKKILHNQLIFPPGFSDKAQNFVRGLLERDPRRRLGGSPEDADQVMRHPFFADIEWDKMLRKHVRPPFKPKVLSEVDTSNFDPVFTDTIPIDSIPNSASGPLSDTLQDHFRGFTYTDSSQYLGADHGSFKMGSKLGGSMLDDFDDN</sequence>
<dbReference type="Gene3D" id="2.60.40.150">
    <property type="entry name" value="C2 domain"/>
    <property type="match status" value="1"/>
</dbReference>
<comment type="caution">
    <text evidence="15">The sequence shown here is derived from an EMBL/GenBank/DDBJ whole genome shotgun (WGS) entry which is preliminary data.</text>
</comment>
<keyword evidence="2" id="KW-0723">Serine/threonine-protein kinase</keyword>
<dbReference type="Gene3D" id="3.30.200.20">
    <property type="entry name" value="Phosphorylase Kinase, domain 1"/>
    <property type="match status" value="1"/>
</dbReference>
<dbReference type="OrthoDB" id="63267at2759"/>
<feature type="binding site" evidence="10">
    <location>
        <position position="335"/>
    </location>
    <ligand>
        <name>ATP</name>
        <dbReference type="ChEBI" id="CHEBI:30616"/>
    </ligand>
</feature>
<feature type="domain" description="C2" evidence="12">
    <location>
        <begin position="69"/>
        <end position="267"/>
    </location>
</feature>
<dbReference type="InterPro" id="IPR017441">
    <property type="entry name" value="Protein_kinase_ATP_BS"/>
</dbReference>
<organism evidence="15 16">
    <name type="scientific">Synchytrium microbalum</name>
    <dbReference type="NCBI Taxonomy" id="1806994"/>
    <lineage>
        <taxon>Eukaryota</taxon>
        <taxon>Fungi</taxon>
        <taxon>Fungi incertae sedis</taxon>
        <taxon>Chytridiomycota</taxon>
        <taxon>Chytridiomycota incertae sedis</taxon>
        <taxon>Chytridiomycetes</taxon>
        <taxon>Synchytriales</taxon>
        <taxon>Synchytriaceae</taxon>
        <taxon>Synchytrium</taxon>
    </lineage>
</organism>
<dbReference type="Pfam" id="PF00168">
    <property type="entry name" value="C2"/>
    <property type="match status" value="1"/>
</dbReference>
<dbReference type="PANTHER" id="PTHR24351">
    <property type="entry name" value="RIBOSOMAL PROTEIN S6 KINASE"/>
    <property type="match status" value="1"/>
</dbReference>
<dbReference type="FunFam" id="1.10.510.10:FF:000008">
    <property type="entry name" value="Non-specific serine/threonine protein kinase"/>
    <property type="match status" value="1"/>
</dbReference>
<evidence type="ECO:0000256" key="5">
    <source>
        <dbReference type="ARBA" id="ARBA00022741"/>
    </source>
</evidence>
<dbReference type="SUPFAM" id="SSF49562">
    <property type="entry name" value="C2 domain (Calcium/lipid-binding domain, CaLB)"/>
    <property type="match status" value="1"/>
</dbReference>
<dbReference type="AlphaFoldDB" id="A0A507CCR1"/>
<evidence type="ECO:0000256" key="6">
    <source>
        <dbReference type="ARBA" id="ARBA00022777"/>
    </source>
</evidence>
<dbReference type="GO" id="GO:0005524">
    <property type="term" value="F:ATP binding"/>
    <property type="evidence" value="ECO:0007669"/>
    <property type="project" value="UniProtKB-UniRule"/>
</dbReference>
<dbReference type="Pfam" id="PF00069">
    <property type="entry name" value="Pkinase"/>
    <property type="match status" value="1"/>
</dbReference>
<evidence type="ECO:0000256" key="9">
    <source>
        <dbReference type="ARBA" id="ARBA00048679"/>
    </source>
</evidence>
<feature type="compositionally biased region" description="Low complexity" evidence="11">
    <location>
        <begin position="184"/>
        <end position="196"/>
    </location>
</feature>
<proteinExistence type="predicted"/>
<comment type="catalytic activity">
    <reaction evidence="8">
        <text>L-threonyl-[protein] + ATP = O-phospho-L-threonyl-[protein] + ADP + H(+)</text>
        <dbReference type="Rhea" id="RHEA:46608"/>
        <dbReference type="Rhea" id="RHEA-COMP:11060"/>
        <dbReference type="Rhea" id="RHEA-COMP:11605"/>
        <dbReference type="ChEBI" id="CHEBI:15378"/>
        <dbReference type="ChEBI" id="CHEBI:30013"/>
        <dbReference type="ChEBI" id="CHEBI:30616"/>
        <dbReference type="ChEBI" id="CHEBI:61977"/>
        <dbReference type="ChEBI" id="CHEBI:456216"/>
        <dbReference type="EC" id="2.7.11.1"/>
    </reaction>
</comment>
<dbReference type="PROSITE" id="PS50004">
    <property type="entry name" value="C2"/>
    <property type="match status" value="1"/>
</dbReference>
<dbReference type="SMART" id="SM00133">
    <property type="entry name" value="S_TK_X"/>
    <property type="match status" value="1"/>
</dbReference>
<evidence type="ECO:0000256" key="3">
    <source>
        <dbReference type="ARBA" id="ARBA00022553"/>
    </source>
</evidence>
<gene>
    <name evidence="15" type="ORF">SmJEL517_g00948</name>
</gene>
<feature type="compositionally biased region" description="Low complexity" evidence="11">
    <location>
        <begin position="54"/>
        <end position="69"/>
    </location>
</feature>
<feature type="region of interest" description="Disordered" evidence="11">
    <location>
        <begin position="125"/>
        <end position="199"/>
    </location>
</feature>
<dbReference type="PROSITE" id="PS00108">
    <property type="entry name" value="PROTEIN_KINASE_ST"/>
    <property type="match status" value="1"/>
</dbReference>
<keyword evidence="16" id="KW-1185">Reference proteome</keyword>
<evidence type="ECO:0000256" key="8">
    <source>
        <dbReference type="ARBA" id="ARBA00047899"/>
    </source>
</evidence>
<dbReference type="SUPFAM" id="SSF56112">
    <property type="entry name" value="Protein kinase-like (PK-like)"/>
    <property type="match status" value="1"/>
</dbReference>
<feature type="domain" description="AGC-kinase C-terminal" evidence="14">
    <location>
        <begin position="559"/>
        <end position="632"/>
    </location>
</feature>
<evidence type="ECO:0000256" key="4">
    <source>
        <dbReference type="ARBA" id="ARBA00022679"/>
    </source>
</evidence>
<feature type="compositionally biased region" description="Low complexity" evidence="11">
    <location>
        <begin position="141"/>
        <end position="152"/>
    </location>
</feature>
<dbReference type="GO" id="GO:0004674">
    <property type="term" value="F:protein serine/threonine kinase activity"/>
    <property type="evidence" value="ECO:0007669"/>
    <property type="project" value="UniProtKB-KW"/>
</dbReference>
<keyword evidence="6" id="KW-0418">Kinase</keyword>
<dbReference type="InterPro" id="IPR008271">
    <property type="entry name" value="Ser/Thr_kinase_AS"/>
</dbReference>
<keyword evidence="5 10" id="KW-0547">Nucleotide-binding</keyword>
<dbReference type="Gene3D" id="1.10.510.10">
    <property type="entry name" value="Transferase(Phosphotransferase) domain 1"/>
    <property type="match status" value="1"/>
</dbReference>
<evidence type="ECO:0000259" key="12">
    <source>
        <dbReference type="PROSITE" id="PS50004"/>
    </source>
</evidence>
<feature type="compositionally biased region" description="Polar residues" evidence="11">
    <location>
        <begin position="153"/>
        <end position="162"/>
    </location>
</feature>
<evidence type="ECO:0000256" key="2">
    <source>
        <dbReference type="ARBA" id="ARBA00022527"/>
    </source>
</evidence>
<dbReference type="InterPro" id="IPR000719">
    <property type="entry name" value="Prot_kinase_dom"/>
</dbReference>
<evidence type="ECO:0000313" key="15">
    <source>
        <dbReference type="EMBL" id="TPX37128.1"/>
    </source>
</evidence>
<evidence type="ECO:0000256" key="7">
    <source>
        <dbReference type="ARBA" id="ARBA00022840"/>
    </source>
</evidence>
<name>A0A507CCR1_9FUNG</name>
<dbReference type="Pfam" id="PF00433">
    <property type="entry name" value="Pkinase_C"/>
    <property type="match status" value="1"/>
</dbReference>
<keyword evidence="3" id="KW-0597">Phosphoprotein</keyword>